<dbReference type="RefSeq" id="WP_187256785.1">
    <property type="nucleotide sequence ID" value="NZ_JBHULF010000014.1"/>
</dbReference>
<proteinExistence type="predicted"/>
<evidence type="ECO:0000313" key="4">
    <source>
        <dbReference type="Proteomes" id="UP000765802"/>
    </source>
</evidence>
<accession>A0ABR7M9K0</accession>
<sequence length="1144" mass="122752">MKKTILSLILAGALYGVASAQTDQNRTIPTKIADLLAKAPADDSAQLIQNAMAVADLGEAGLTELVKQLNQSGDKSRLHYAISGFSFYATQPGRENWRSMATNGYGKSLSQIADPVEQQFVIFQLQQVAKNDAIAYLKPYIHNDRLADAVSRALAAIGTPEAHQELHAALGSSSGPARLAIVQALGYAGYQPAAADIRALVKNNPADASLQKAGLYALASMADPDSESLLANAARQSGYRYTNSEATAAYLHWLGKQNANSATTKKISGLLAGLQASEQTGTRIALLKLLTEKYEPGAQQVLLYALKDKNIAYRQAALRFAGPLITESNAGSWLKAMPSLSPVVKAELTNALAAKGIKAAAAPALQLLGSKDPAIRSSVMNAAVQLAGDKALPVLATLLKSADANEARSIRNALLLADSKAAVELASAAMGSASNEGKAAMIEVLGERAAAGQTINLLPLLNSEIPALKTATAAALPNMVAPDHLPQLFPLLAGGATGADLSNRQDILISALKGIKDPADQSARLLSAYRSATAEQQPRYYRVMAGLGSPALLAELAGGFESAAPASQLAMVEAMGGWKDGAALTTLFNLGKKAGPGALGSAIVNAFTRQVGNSKASAENKYLMIRDMMPLATDVRQQSALLNALGRISTYPSLLYTAGFLQNPSLKGAAANAIMNSCLANNQLRGAKVHQLLEQAMAAVSGGESEYQKAAVRKHMATLSKDGDFEPLFNGNDLGGWKGLVGNPITRAKMDAATLEKEQAKADEAMRKGWSVENGLLVFNGHGDNLCTEKKYRDFELYIDWKISKDGDAGIYLRGTPQVQIWDTTRRDVGAEVGSGGLYNNQKNPSKPLVLADNAIGDWNQFRIIMEGDQVTVYLNGQLVVDKVPLENYWDRALPLSREEQIELQAHGTYVAYRDIYLREIKSPEPYVLTPAEKEAGFKVLFDGTSLNEWTGNKSAYIIEDGNLAVYPKRGGNGNLYTKDQYSDFVYRFEFKLTPGANNGVGLRAPLEGDAAYEGMEVQILDNDADIYKNLQPYQYHGSVYGVITAKRGFLKPMGEWNEEEIELKGNKIKVTLNGTVITEGDLAEVSANGTLDHRDHPGLKRTTGHIGFLGHGDTLYFRNIRIKDLSQKEAEPVKKKKKKSKKN</sequence>
<dbReference type="InterPro" id="IPR016024">
    <property type="entry name" value="ARM-type_fold"/>
</dbReference>
<keyword evidence="4" id="KW-1185">Reference proteome</keyword>
<reference evidence="3 4" key="1">
    <citation type="submission" date="2016-07" db="EMBL/GenBank/DDBJ databases">
        <title>Genome analysis of Flavihumibacter stibioxidans YS-17.</title>
        <authorList>
            <person name="Shi K."/>
            <person name="Han Y."/>
            <person name="Wang G."/>
        </authorList>
    </citation>
    <scope>NUCLEOTIDE SEQUENCE [LARGE SCALE GENOMIC DNA]</scope>
    <source>
        <strain evidence="3 4">YS-17</strain>
    </source>
</reference>
<dbReference type="InterPro" id="IPR011989">
    <property type="entry name" value="ARM-like"/>
</dbReference>
<feature type="domain" description="3-keto-alpha-glucoside-1,2-lyase/3-keto-2-hydroxy-glucal hydratase" evidence="2">
    <location>
        <begin position="937"/>
        <end position="1124"/>
    </location>
</feature>
<comment type="caution">
    <text evidence="3">The sequence shown here is derived from an EMBL/GenBank/DDBJ whole genome shotgun (WGS) entry which is preliminary data.</text>
</comment>
<evidence type="ECO:0000259" key="2">
    <source>
        <dbReference type="Pfam" id="PF06439"/>
    </source>
</evidence>
<dbReference type="EMBL" id="MBUA01000012">
    <property type="protein sequence ID" value="MBC6491504.1"/>
    <property type="molecule type" value="Genomic_DNA"/>
</dbReference>
<dbReference type="Pfam" id="PF06439">
    <property type="entry name" value="3keto-disac_hyd"/>
    <property type="match status" value="2"/>
</dbReference>
<feature type="signal peptide" evidence="1">
    <location>
        <begin position="1"/>
        <end position="20"/>
    </location>
</feature>
<dbReference type="Gene3D" id="2.60.120.560">
    <property type="entry name" value="Exo-inulinase, domain 1"/>
    <property type="match status" value="2"/>
</dbReference>
<protein>
    <recommendedName>
        <fullName evidence="2">3-keto-alpha-glucoside-1,2-lyase/3-keto-2-hydroxy-glucal hydratase domain-containing protein</fullName>
    </recommendedName>
</protein>
<evidence type="ECO:0000313" key="3">
    <source>
        <dbReference type="EMBL" id="MBC6491504.1"/>
    </source>
</evidence>
<dbReference type="Gene3D" id="1.25.10.10">
    <property type="entry name" value="Leucine-rich Repeat Variant"/>
    <property type="match status" value="2"/>
</dbReference>
<gene>
    <name evidence="3" type="ORF">BC349_10695</name>
</gene>
<dbReference type="Pfam" id="PF13646">
    <property type="entry name" value="HEAT_2"/>
    <property type="match status" value="1"/>
</dbReference>
<keyword evidence="1" id="KW-0732">Signal</keyword>
<dbReference type="InterPro" id="IPR010496">
    <property type="entry name" value="AL/BT2_dom"/>
</dbReference>
<evidence type="ECO:0000256" key="1">
    <source>
        <dbReference type="SAM" id="SignalP"/>
    </source>
</evidence>
<name>A0ABR7M9K0_9BACT</name>
<feature type="domain" description="3-keto-alpha-glucoside-1,2-lyase/3-keto-2-hydroxy-glucal hydratase" evidence="2">
    <location>
        <begin position="724"/>
        <end position="919"/>
    </location>
</feature>
<dbReference type="Proteomes" id="UP000765802">
    <property type="component" value="Unassembled WGS sequence"/>
</dbReference>
<feature type="chain" id="PRO_5045989741" description="3-keto-alpha-glucoside-1,2-lyase/3-keto-2-hydroxy-glucal hydratase domain-containing protein" evidence="1">
    <location>
        <begin position="21"/>
        <end position="1144"/>
    </location>
</feature>
<organism evidence="3 4">
    <name type="scientific">Flavihumibacter stibioxidans</name>
    <dbReference type="NCBI Taxonomy" id="1834163"/>
    <lineage>
        <taxon>Bacteria</taxon>
        <taxon>Pseudomonadati</taxon>
        <taxon>Bacteroidota</taxon>
        <taxon>Chitinophagia</taxon>
        <taxon>Chitinophagales</taxon>
        <taxon>Chitinophagaceae</taxon>
        <taxon>Flavihumibacter</taxon>
    </lineage>
</organism>
<dbReference type="SUPFAM" id="SSF48371">
    <property type="entry name" value="ARM repeat"/>
    <property type="match status" value="2"/>
</dbReference>